<organism evidence="1 2">
    <name type="scientific">Streptomyces malaysiensis subsp. samsunensis</name>
    <dbReference type="NCBI Taxonomy" id="459658"/>
    <lineage>
        <taxon>Bacteria</taxon>
        <taxon>Bacillati</taxon>
        <taxon>Actinomycetota</taxon>
        <taxon>Actinomycetes</taxon>
        <taxon>Kitasatosporales</taxon>
        <taxon>Streptomycetaceae</taxon>
        <taxon>Streptomyces</taxon>
        <taxon>Streptomyces violaceusniger group</taxon>
    </lineage>
</organism>
<dbReference type="EMBL" id="JANIIC010000011">
    <property type="protein sequence ID" value="MCQ8829866.1"/>
    <property type="molecule type" value="Genomic_DNA"/>
</dbReference>
<proteinExistence type="predicted"/>
<name>A0A9X2LUT8_STRMQ</name>
<protein>
    <submittedName>
        <fullName evidence="1">Uncharacterized protein</fullName>
    </submittedName>
</protein>
<dbReference type="AlphaFoldDB" id="A0A9X2LUT8"/>
<evidence type="ECO:0000313" key="2">
    <source>
        <dbReference type="Proteomes" id="UP001142400"/>
    </source>
</evidence>
<keyword evidence="2" id="KW-1185">Reference proteome</keyword>
<sequence length="334" mass="34915">MTVRAAWLLTGPPAGQTRTDTRLAPLGTMAPEGELTTRDGVIAGGAPLMATSAGPMQVQLGIGRALVQGTTAQGAYPVAVTAPETLTVTDGDAQNPRVDSLVLRVYDGLFDSEGQTAVTAELLVGEPDPSPVEPALPPACLRLWSISVPAGASAGTGGINWATALADRRRYTSAYGGIVPRGWGSNWAGAYDGQYRDNAGILERWNATAAMWETYRPPLAVEAVTTGFSIASGYTLNSYSARRSNGLATIVLEVVRKDAQLDVGAAGNINDEVVGTVPSGWRPPADFELSASDGFGEGTMRLTTAGALSLRTWSGEGALRNDRNIRTSATYHHV</sequence>
<reference evidence="1" key="1">
    <citation type="submission" date="2022-06" db="EMBL/GenBank/DDBJ databases">
        <title>WGS of actinobacteria.</title>
        <authorList>
            <person name="Thawai C."/>
        </authorList>
    </citation>
    <scope>NUCLEOTIDE SEQUENCE</scope>
    <source>
        <strain evidence="1">DSM 42010</strain>
    </source>
</reference>
<evidence type="ECO:0000313" key="1">
    <source>
        <dbReference type="EMBL" id="MCQ8829866.1"/>
    </source>
</evidence>
<gene>
    <name evidence="1" type="ORF">NQU54_12400</name>
</gene>
<dbReference type="Proteomes" id="UP001142400">
    <property type="component" value="Unassembled WGS sequence"/>
</dbReference>
<comment type="caution">
    <text evidence="1">The sequence shown here is derived from an EMBL/GenBank/DDBJ whole genome shotgun (WGS) entry which is preliminary data.</text>
</comment>
<accession>A0A9X2LUT8</accession>
<dbReference type="RefSeq" id="WP_257631091.1">
    <property type="nucleotide sequence ID" value="NZ_JANIIC010000011.1"/>
</dbReference>